<evidence type="ECO:0000313" key="2">
    <source>
        <dbReference type="Proteomes" id="UP000586042"/>
    </source>
</evidence>
<dbReference type="Proteomes" id="UP000586042">
    <property type="component" value="Unassembled WGS sequence"/>
</dbReference>
<dbReference type="Pfam" id="PF08905">
    <property type="entry name" value="DUF1850"/>
    <property type="match status" value="1"/>
</dbReference>
<keyword evidence="2" id="KW-1185">Reference proteome</keyword>
<evidence type="ECO:0000313" key="1">
    <source>
        <dbReference type="EMBL" id="NUW33966.1"/>
    </source>
</evidence>
<name>A0A7Y6I9J5_9ACTN</name>
<sequence>MLALAPAAGAGRPAVAGLVLPPSGVFALAYVHSVYRAPSAEVFTARGGRFTMWAVVSTNGGVIDYYALDGTRSRTPDGGWALRLAVPVTYDELPLIATPIGRRTLVAGGRCLPLHPASGAREITLTVRPALDDRGGPCPRPFREVYSQSLFLNAAYSPTEIPAISTADSQNPQPLP</sequence>
<dbReference type="EMBL" id="JABWGN010000008">
    <property type="protein sequence ID" value="NUW33966.1"/>
    <property type="molecule type" value="Genomic_DNA"/>
</dbReference>
<proteinExistence type="predicted"/>
<gene>
    <name evidence="1" type="ORF">HTZ77_21385</name>
</gene>
<reference evidence="1 2" key="1">
    <citation type="submission" date="2020-06" db="EMBL/GenBank/DDBJ databases">
        <title>Nonomuraea sp. SMC257, a novel actinomycete isolated from soil.</title>
        <authorList>
            <person name="Chanama M."/>
        </authorList>
    </citation>
    <scope>NUCLEOTIDE SEQUENCE [LARGE SCALE GENOMIC DNA]</scope>
    <source>
        <strain evidence="1 2">SMC257</strain>
    </source>
</reference>
<dbReference type="RefSeq" id="WP_175591423.1">
    <property type="nucleotide sequence ID" value="NZ_JABWGN010000008.1"/>
</dbReference>
<dbReference type="AlphaFoldDB" id="A0A7Y6I9J5"/>
<accession>A0A7Y6I9J5</accession>
<dbReference type="InterPro" id="IPR015001">
    <property type="entry name" value="DUF1850"/>
</dbReference>
<organism evidence="1 2">
    <name type="scientific">Nonomuraea montanisoli</name>
    <dbReference type="NCBI Taxonomy" id="2741721"/>
    <lineage>
        <taxon>Bacteria</taxon>
        <taxon>Bacillati</taxon>
        <taxon>Actinomycetota</taxon>
        <taxon>Actinomycetes</taxon>
        <taxon>Streptosporangiales</taxon>
        <taxon>Streptosporangiaceae</taxon>
        <taxon>Nonomuraea</taxon>
    </lineage>
</organism>
<comment type="caution">
    <text evidence="1">The sequence shown here is derived from an EMBL/GenBank/DDBJ whole genome shotgun (WGS) entry which is preliminary data.</text>
</comment>
<protein>
    <submittedName>
        <fullName evidence="1">DUF1850 domain-containing protein</fullName>
    </submittedName>
</protein>